<accession>A0ABN5J8C5</accession>
<evidence type="ECO:0000256" key="1">
    <source>
        <dbReference type="ARBA" id="ARBA00004328"/>
    </source>
</evidence>
<dbReference type="GeneID" id="62763171"/>
<proteinExistence type="predicted"/>
<dbReference type="Pfam" id="PF05065">
    <property type="entry name" value="Phage_capsid"/>
    <property type="match status" value="1"/>
</dbReference>
<gene>
    <name evidence="4" type="ORF">C4N19_06515</name>
</gene>
<evidence type="ECO:0000313" key="5">
    <source>
        <dbReference type="Proteomes" id="UP000240258"/>
    </source>
</evidence>
<reference evidence="5" key="1">
    <citation type="journal article" date="2018" name="MSphere">
        <title>Fusobacterium Genomics Using MinION and Illumina Sequencing Enables Genome Completion and Correction.</title>
        <authorList>
            <person name="Todd S.M."/>
            <person name="Settlage R.E."/>
            <person name="Lahmers K.K."/>
            <person name="Slade D.J."/>
        </authorList>
    </citation>
    <scope>NUCLEOTIDE SEQUENCE [LARGE SCALE GENOMIC DNA]</scope>
    <source>
        <strain evidence="5">ATCC 9817</strain>
    </source>
</reference>
<dbReference type="SUPFAM" id="SSF56563">
    <property type="entry name" value="Major capsid protein gp5"/>
    <property type="match status" value="1"/>
</dbReference>
<dbReference type="NCBIfam" id="TIGR01554">
    <property type="entry name" value="major_cap_HK97"/>
    <property type="match status" value="1"/>
</dbReference>
<organism evidence="4 5">
    <name type="scientific">Fusobacterium mortiferum ATCC 9817</name>
    <dbReference type="NCBI Taxonomy" id="469616"/>
    <lineage>
        <taxon>Bacteria</taxon>
        <taxon>Fusobacteriati</taxon>
        <taxon>Fusobacteriota</taxon>
        <taxon>Fusobacteriia</taxon>
        <taxon>Fusobacteriales</taxon>
        <taxon>Fusobacteriaceae</taxon>
        <taxon>Fusobacterium</taxon>
    </lineage>
</organism>
<keyword evidence="2" id="KW-0175">Coiled coil</keyword>
<protein>
    <submittedName>
        <fullName evidence="4">Phage major capsid protein</fullName>
    </submittedName>
</protein>
<dbReference type="Gene3D" id="3.30.2320.10">
    <property type="entry name" value="hypothetical protein PF0899 domain"/>
    <property type="match status" value="1"/>
</dbReference>
<name>A0ABN5J8C5_FUSMR</name>
<keyword evidence="5" id="KW-1185">Reference proteome</keyword>
<sequence length="380" mass="41633">MKRSDLIKEDLRAAKENARKVLASGTSTIDEINATTLNIETLEAKLNLALKEEGEIQANLKGTVLDNKNISNGIDSQAYENAFVSFLKGNASLDEKMTIQAALSSTADADGGLLIPKDQETQVIELARDYSSLRDLVYVEPVSTLTGTRVIEVDGEYTPFAEVTEGSKISDIENGDFKAIPYSCKTYGGILPIPNNLLKDNKGNLLYHVSKWFAKKKVATENKLIGDSLSTFSKTAMKGIDDIKTVLNKTLDPAISANAIVVTNQTGFNELDKMKDTDGNYLLQPDPTKPTQKLLKGRPVKVYPDKVLANDTTKAPVIIGDFKRAITLFDRQLLTVDSTNIGAGAFETNSTKVRGLLRMDVQKFDEKAIVFLQYDTAPIE</sequence>
<dbReference type="InterPro" id="IPR024455">
    <property type="entry name" value="Phage_capsid"/>
</dbReference>
<dbReference type="InterPro" id="IPR054612">
    <property type="entry name" value="Phage_capsid-like_C"/>
</dbReference>
<dbReference type="RefSeq" id="WP_005884238.1">
    <property type="nucleotide sequence ID" value="NZ_CP028102.1"/>
</dbReference>
<evidence type="ECO:0000259" key="3">
    <source>
        <dbReference type="Pfam" id="PF05065"/>
    </source>
</evidence>
<evidence type="ECO:0000313" key="4">
    <source>
        <dbReference type="EMBL" id="AVQ18762.1"/>
    </source>
</evidence>
<dbReference type="Proteomes" id="UP000240258">
    <property type="component" value="Chromosome"/>
</dbReference>
<dbReference type="EMBL" id="CP028102">
    <property type="protein sequence ID" value="AVQ18762.1"/>
    <property type="molecule type" value="Genomic_DNA"/>
</dbReference>
<feature type="domain" description="Phage capsid-like C-terminal" evidence="3">
    <location>
        <begin position="111"/>
        <end position="373"/>
    </location>
</feature>
<comment type="subcellular location">
    <subcellularLocation>
        <location evidence="1">Virion</location>
    </subcellularLocation>
</comment>
<evidence type="ECO:0000256" key="2">
    <source>
        <dbReference type="SAM" id="Coils"/>
    </source>
</evidence>
<feature type="coiled-coil region" evidence="2">
    <location>
        <begin position="32"/>
        <end position="59"/>
    </location>
</feature>